<dbReference type="OrthoDB" id="3903561at2759"/>
<accession>A0A9P4NHW2</accession>
<sequence length="267" mass="29365">MRNTRSADFDDSIRAFHTFLLERKSAAKFCSLDFPSSDDATLVLGWQYVDANETAIFIPGWTANYTMRPWDSSVVSVEYLSCTDRTSPQEEKQARVCGNLDLGEGCRSGSVTPFSRSDLSICHLGEPITDVDFSKENMVCVSKQGYAWGFSSYVTAVGVILEMSWIAICTLMGCHASWRSKLLRNGRPGAGLLRSVLDLAETLNRDLGTNTCAYTNEELAKGVASLPPIRYTIEDKDEGKVLHIGLVSGDAIMQKMSINPDKLYGSA</sequence>
<dbReference type="AlphaFoldDB" id="A0A9P4NHW2"/>
<comment type="caution">
    <text evidence="1">The sequence shown here is derived from an EMBL/GenBank/DDBJ whole genome shotgun (WGS) entry which is preliminary data.</text>
</comment>
<gene>
    <name evidence="1" type="ORF">EJ08DRAFT_701724</name>
</gene>
<evidence type="ECO:0000313" key="1">
    <source>
        <dbReference type="EMBL" id="KAF2422176.1"/>
    </source>
</evidence>
<organism evidence="1 2">
    <name type="scientific">Tothia fuscella</name>
    <dbReference type="NCBI Taxonomy" id="1048955"/>
    <lineage>
        <taxon>Eukaryota</taxon>
        <taxon>Fungi</taxon>
        <taxon>Dikarya</taxon>
        <taxon>Ascomycota</taxon>
        <taxon>Pezizomycotina</taxon>
        <taxon>Dothideomycetes</taxon>
        <taxon>Pleosporomycetidae</taxon>
        <taxon>Venturiales</taxon>
        <taxon>Cylindrosympodiaceae</taxon>
        <taxon>Tothia</taxon>
    </lineage>
</organism>
<reference evidence="1" key="1">
    <citation type="journal article" date="2020" name="Stud. Mycol.">
        <title>101 Dothideomycetes genomes: a test case for predicting lifestyles and emergence of pathogens.</title>
        <authorList>
            <person name="Haridas S."/>
            <person name="Albert R."/>
            <person name="Binder M."/>
            <person name="Bloem J."/>
            <person name="Labutti K."/>
            <person name="Salamov A."/>
            <person name="Andreopoulos B."/>
            <person name="Baker S."/>
            <person name="Barry K."/>
            <person name="Bills G."/>
            <person name="Bluhm B."/>
            <person name="Cannon C."/>
            <person name="Castanera R."/>
            <person name="Culley D."/>
            <person name="Daum C."/>
            <person name="Ezra D."/>
            <person name="Gonzalez J."/>
            <person name="Henrissat B."/>
            <person name="Kuo A."/>
            <person name="Liang C."/>
            <person name="Lipzen A."/>
            <person name="Lutzoni F."/>
            <person name="Magnuson J."/>
            <person name="Mondo S."/>
            <person name="Nolan M."/>
            <person name="Ohm R."/>
            <person name="Pangilinan J."/>
            <person name="Park H.-J."/>
            <person name="Ramirez L."/>
            <person name="Alfaro M."/>
            <person name="Sun H."/>
            <person name="Tritt A."/>
            <person name="Yoshinaga Y."/>
            <person name="Zwiers L.-H."/>
            <person name="Turgeon B."/>
            <person name="Goodwin S."/>
            <person name="Spatafora J."/>
            <person name="Crous P."/>
            <person name="Grigoriev I."/>
        </authorList>
    </citation>
    <scope>NUCLEOTIDE SEQUENCE</scope>
    <source>
        <strain evidence="1">CBS 130266</strain>
    </source>
</reference>
<dbReference type="EMBL" id="MU007092">
    <property type="protein sequence ID" value="KAF2422176.1"/>
    <property type="molecule type" value="Genomic_DNA"/>
</dbReference>
<dbReference type="Proteomes" id="UP000800235">
    <property type="component" value="Unassembled WGS sequence"/>
</dbReference>
<proteinExistence type="predicted"/>
<protein>
    <submittedName>
        <fullName evidence="1">Uncharacterized protein</fullName>
    </submittedName>
</protein>
<keyword evidence="2" id="KW-1185">Reference proteome</keyword>
<name>A0A9P4NHW2_9PEZI</name>
<evidence type="ECO:0000313" key="2">
    <source>
        <dbReference type="Proteomes" id="UP000800235"/>
    </source>
</evidence>